<dbReference type="PANTHER" id="PTHR30222">
    <property type="entry name" value="SPERMIDINE/PUTRESCINE-BINDING PERIPLASMIC PROTEIN"/>
    <property type="match status" value="1"/>
</dbReference>
<keyword evidence="2" id="KW-0813">Transport</keyword>
<dbReference type="PIRSF" id="PIRSF019574">
    <property type="entry name" value="Periplasmic_polyamine_BP"/>
    <property type="match status" value="1"/>
</dbReference>
<evidence type="ECO:0000313" key="6">
    <source>
        <dbReference type="Proteomes" id="UP000204221"/>
    </source>
</evidence>
<dbReference type="PRINTS" id="PR00909">
    <property type="entry name" value="SPERMDNBNDNG"/>
</dbReference>
<protein>
    <submittedName>
        <fullName evidence="5">Putrescine-binding periplasmic protein</fullName>
    </submittedName>
</protein>
<accession>A0A221W0R3</accession>
<proteinExistence type="predicted"/>
<evidence type="ECO:0000313" key="5">
    <source>
        <dbReference type="EMBL" id="ASO19338.1"/>
    </source>
</evidence>
<dbReference type="PROSITE" id="PS51318">
    <property type="entry name" value="TAT"/>
    <property type="match status" value="1"/>
</dbReference>
<dbReference type="Gene3D" id="3.40.190.10">
    <property type="entry name" value="Periplasmic binding protein-like II"/>
    <property type="match status" value="2"/>
</dbReference>
<sequence length="390" mass="42243">MASEQDGRPAVRIARLWDGSSPRLSRRSMLRSMAFFALAAQGAAACGVGAAPPTADSAAPDGSPARNDVDEPVLNFYNWTDYIDEDTIPGFQEETGIRVVYDNFSSNDELEAKIASGAAGYDLVVPTDNFLRRFLRSDLLRPLDHDLLTNLDNLGSRFRTADYDSGNRFSVPWAWGTTGLAYSPARLDTEVTSLSAFDLPSAQGRSILLDEARDGLALGMLALGHDPNSTDPAELDEAVDFLLELKSGLGQITSDVIEPLSSGQAPLAQAYSGDVFQAQEVNPDLVYVIPEEGGLSWVDVLCIPKDAPHAENAHRFIDHILRPEVGARLAEAVQYGSPNDAALPLIDEALRNDPLVYPPEDELARLPFTADLGPEVEARYADAWTRVKTG</sequence>
<dbReference type="SUPFAM" id="SSF53850">
    <property type="entry name" value="Periplasmic binding protein-like II"/>
    <property type="match status" value="1"/>
</dbReference>
<keyword evidence="3" id="KW-0732">Signal</keyword>
<organism evidence="5 6">
    <name type="scientific">Actinoalloteichus hoggarensis</name>
    <dbReference type="NCBI Taxonomy" id="1470176"/>
    <lineage>
        <taxon>Bacteria</taxon>
        <taxon>Bacillati</taxon>
        <taxon>Actinomycetota</taxon>
        <taxon>Actinomycetes</taxon>
        <taxon>Pseudonocardiales</taxon>
        <taxon>Pseudonocardiaceae</taxon>
        <taxon>Actinoalloteichus</taxon>
    </lineage>
</organism>
<evidence type="ECO:0000256" key="3">
    <source>
        <dbReference type="ARBA" id="ARBA00022729"/>
    </source>
</evidence>
<comment type="subcellular location">
    <subcellularLocation>
        <location evidence="1">Periplasm</location>
    </subcellularLocation>
</comment>
<dbReference type="Proteomes" id="UP000204221">
    <property type="component" value="Chromosome"/>
</dbReference>
<dbReference type="PANTHER" id="PTHR30222:SF17">
    <property type="entry name" value="SPERMIDINE_PUTRESCINE-BINDING PERIPLASMIC PROTEIN"/>
    <property type="match status" value="1"/>
</dbReference>
<dbReference type="InterPro" id="IPR006059">
    <property type="entry name" value="SBP"/>
</dbReference>
<keyword evidence="4" id="KW-0574">Periplasm</keyword>
<dbReference type="GO" id="GO:0019808">
    <property type="term" value="F:polyamine binding"/>
    <property type="evidence" value="ECO:0007669"/>
    <property type="project" value="InterPro"/>
</dbReference>
<dbReference type="Pfam" id="PF13416">
    <property type="entry name" value="SBP_bac_8"/>
    <property type="match status" value="1"/>
</dbReference>
<dbReference type="OrthoDB" id="9769319at2"/>
<dbReference type="GO" id="GO:0015846">
    <property type="term" value="P:polyamine transport"/>
    <property type="evidence" value="ECO:0007669"/>
    <property type="project" value="InterPro"/>
</dbReference>
<keyword evidence="6" id="KW-1185">Reference proteome</keyword>
<name>A0A221W0R3_9PSEU</name>
<evidence type="ECO:0000256" key="2">
    <source>
        <dbReference type="ARBA" id="ARBA00022448"/>
    </source>
</evidence>
<dbReference type="CDD" id="cd13590">
    <property type="entry name" value="PBP2_PotD_PotF_like"/>
    <property type="match status" value="1"/>
</dbReference>
<dbReference type="InterPro" id="IPR006311">
    <property type="entry name" value="TAT_signal"/>
</dbReference>
<gene>
    <name evidence="5" type="primary">potF</name>
    <name evidence="5" type="ORF">AHOG_08465</name>
</gene>
<dbReference type="AlphaFoldDB" id="A0A221W0R3"/>
<evidence type="ECO:0000256" key="1">
    <source>
        <dbReference type="ARBA" id="ARBA00004418"/>
    </source>
</evidence>
<evidence type="ECO:0000256" key="4">
    <source>
        <dbReference type="ARBA" id="ARBA00022764"/>
    </source>
</evidence>
<reference evidence="5 6" key="1">
    <citation type="submission" date="2017-07" db="EMBL/GenBank/DDBJ databases">
        <title>Complete genome sequence of Actinoalloteichus hoggarensis DSM 45943, type strain of Actinoalloteichus hoggarensis.</title>
        <authorList>
            <person name="Ruckert C."/>
            <person name="Nouioui I."/>
            <person name="Willmese J."/>
            <person name="van Wezel G."/>
            <person name="Klenk H.-P."/>
            <person name="Kalinowski J."/>
            <person name="Zotchev S.B."/>
        </authorList>
    </citation>
    <scope>NUCLEOTIDE SEQUENCE [LARGE SCALE GENOMIC DNA]</scope>
    <source>
        <strain evidence="5 6">DSM 45943</strain>
    </source>
</reference>
<dbReference type="GO" id="GO:0042597">
    <property type="term" value="C:periplasmic space"/>
    <property type="evidence" value="ECO:0007669"/>
    <property type="project" value="UniProtKB-SubCell"/>
</dbReference>
<dbReference type="EMBL" id="CP022521">
    <property type="protein sequence ID" value="ASO19338.1"/>
    <property type="molecule type" value="Genomic_DNA"/>
</dbReference>
<dbReference type="KEGG" id="ahg:AHOG_08465"/>
<dbReference type="InterPro" id="IPR001188">
    <property type="entry name" value="Sperm_putr-bd"/>
</dbReference>
<dbReference type="RefSeq" id="WP_093940857.1">
    <property type="nucleotide sequence ID" value="NZ_CP022521.1"/>
</dbReference>